<keyword evidence="2" id="KW-0732">Signal</keyword>
<accession>A0A914DNW1</accession>
<dbReference type="Proteomes" id="UP000887540">
    <property type="component" value="Unplaced"/>
</dbReference>
<evidence type="ECO:0000256" key="1">
    <source>
        <dbReference type="SAM" id="Coils"/>
    </source>
</evidence>
<evidence type="ECO:0000256" key="2">
    <source>
        <dbReference type="SAM" id="SignalP"/>
    </source>
</evidence>
<proteinExistence type="predicted"/>
<name>A0A914DNW1_9BILA</name>
<dbReference type="InterPro" id="IPR038412">
    <property type="entry name" value="Pepsin-I3_sf"/>
</dbReference>
<reference evidence="4" key="1">
    <citation type="submission" date="2022-11" db="UniProtKB">
        <authorList>
            <consortium name="WormBaseParasite"/>
        </authorList>
    </citation>
    <scope>IDENTIFICATION</scope>
</reference>
<evidence type="ECO:0000313" key="3">
    <source>
        <dbReference type="Proteomes" id="UP000887540"/>
    </source>
</evidence>
<keyword evidence="1" id="KW-0175">Coiled coil</keyword>
<feature type="coiled-coil region" evidence="1">
    <location>
        <begin position="48"/>
        <end position="75"/>
    </location>
</feature>
<feature type="signal peptide" evidence="2">
    <location>
        <begin position="1"/>
        <end position="18"/>
    </location>
</feature>
<feature type="chain" id="PRO_5037732360" evidence="2">
    <location>
        <begin position="19"/>
        <end position="108"/>
    </location>
</feature>
<dbReference type="Gene3D" id="3.30.1120.50">
    <property type="entry name" value="Pepsin inhibitor-3"/>
    <property type="match status" value="1"/>
</dbReference>
<evidence type="ECO:0000313" key="4">
    <source>
        <dbReference type="WBParaSite" id="ACRNAN_scaffold3127.g32655.t1"/>
    </source>
</evidence>
<keyword evidence="3" id="KW-1185">Reference proteome</keyword>
<protein>
    <submittedName>
        <fullName evidence="4">Pepsin inhibitor-3-like repeated domain-containing protein</fullName>
    </submittedName>
</protein>
<sequence length="108" mass="12726">MALVFLVVLGVVFLQIQANPIRNVVLNNQNCSYQNDRVYENGTSRLMTEEEKEKLEEYLQKMKIWNDRVKEISEKFATDMVEKIFTEKVTMAPWPEFPQLSCFCSHCQ</sequence>
<dbReference type="AlphaFoldDB" id="A0A914DNW1"/>
<organism evidence="3 4">
    <name type="scientific">Acrobeloides nanus</name>
    <dbReference type="NCBI Taxonomy" id="290746"/>
    <lineage>
        <taxon>Eukaryota</taxon>
        <taxon>Metazoa</taxon>
        <taxon>Ecdysozoa</taxon>
        <taxon>Nematoda</taxon>
        <taxon>Chromadorea</taxon>
        <taxon>Rhabditida</taxon>
        <taxon>Tylenchina</taxon>
        <taxon>Cephalobomorpha</taxon>
        <taxon>Cephaloboidea</taxon>
        <taxon>Cephalobidae</taxon>
        <taxon>Acrobeloides</taxon>
    </lineage>
</organism>
<dbReference type="WBParaSite" id="ACRNAN_scaffold3127.g32655.t1">
    <property type="protein sequence ID" value="ACRNAN_scaffold3127.g32655.t1"/>
    <property type="gene ID" value="ACRNAN_scaffold3127.g32655"/>
</dbReference>